<dbReference type="EMBL" id="AZIM01006588">
    <property type="protein sequence ID" value="ETE58556.1"/>
    <property type="molecule type" value="Genomic_DNA"/>
</dbReference>
<feature type="non-terminal residue" evidence="1">
    <location>
        <position position="1"/>
    </location>
</feature>
<dbReference type="Proteomes" id="UP000018936">
    <property type="component" value="Unassembled WGS sequence"/>
</dbReference>
<sequence length="105" mass="11624">MEPLVPNGEDFHYMTTQSPLIASYPHLQCALLYFQGTLLPGGSLEFSVQVVNDGSAAATFTFNVRDDLHLTQSFRPAQRFLKKGESTVLVATFVAPQKPVHRKTT</sequence>
<comment type="caution">
    <text evidence="1">The sequence shown here is derived from an EMBL/GenBank/DDBJ whole genome shotgun (WGS) entry which is preliminary data.</text>
</comment>
<proteinExistence type="predicted"/>
<keyword evidence="2" id="KW-1185">Reference proteome</keyword>
<protein>
    <submittedName>
        <fullName evidence="1">Uncharacterized protein</fullName>
    </submittedName>
</protein>
<evidence type="ECO:0000313" key="1">
    <source>
        <dbReference type="EMBL" id="ETE58556.1"/>
    </source>
</evidence>
<gene>
    <name evidence="1" type="ORF">L345_15726</name>
</gene>
<evidence type="ECO:0000313" key="2">
    <source>
        <dbReference type="Proteomes" id="UP000018936"/>
    </source>
</evidence>
<accession>V8N9G2</accession>
<name>V8N9G2_OPHHA</name>
<dbReference type="AlphaFoldDB" id="V8N9G2"/>
<reference evidence="1 2" key="1">
    <citation type="journal article" date="2013" name="Proc. Natl. Acad. Sci. U.S.A.">
        <title>The king cobra genome reveals dynamic gene evolution and adaptation in the snake venom system.</title>
        <authorList>
            <person name="Vonk F.J."/>
            <person name="Casewell N.R."/>
            <person name="Henkel C.V."/>
            <person name="Heimberg A.M."/>
            <person name="Jansen H.J."/>
            <person name="McCleary R.J."/>
            <person name="Kerkkamp H.M."/>
            <person name="Vos R.A."/>
            <person name="Guerreiro I."/>
            <person name="Calvete J.J."/>
            <person name="Wuster W."/>
            <person name="Woods A.E."/>
            <person name="Logan J.M."/>
            <person name="Harrison R.A."/>
            <person name="Castoe T.A."/>
            <person name="de Koning A.P."/>
            <person name="Pollock D.D."/>
            <person name="Yandell M."/>
            <person name="Calderon D."/>
            <person name="Renjifo C."/>
            <person name="Currier R.B."/>
            <person name="Salgado D."/>
            <person name="Pla D."/>
            <person name="Sanz L."/>
            <person name="Hyder A.S."/>
            <person name="Ribeiro J.M."/>
            <person name="Arntzen J.W."/>
            <person name="van den Thillart G.E."/>
            <person name="Boetzer M."/>
            <person name="Pirovano W."/>
            <person name="Dirks R.P."/>
            <person name="Spaink H.P."/>
            <person name="Duboule D."/>
            <person name="McGlinn E."/>
            <person name="Kini R.M."/>
            <person name="Richardson M.K."/>
        </authorList>
    </citation>
    <scope>NUCLEOTIDE SEQUENCE</scope>
    <source>
        <tissue evidence="1">Blood</tissue>
    </source>
</reference>
<organism evidence="1 2">
    <name type="scientific">Ophiophagus hannah</name>
    <name type="common">King cobra</name>
    <name type="synonym">Naja hannah</name>
    <dbReference type="NCBI Taxonomy" id="8665"/>
    <lineage>
        <taxon>Eukaryota</taxon>
        <taxon>Metazoa</taxon>
        <taxon>Chordata</taxon>
        <taxon>Craniata</taxon>
        <taxon>Vertebrata</taxon>
        <taxon>Euteleostomi</taxon>
        <taxon>Lepidosauria</taxon>
        <taxon>Squamata</taxon>
        <taxon>Bifurcata</taxon>
        <taxon>Unidentata</taxon>
        <taxon>Episquamata</taxon>
        <taxon>Toxicofera</taxon>
        <taxon>Serpentes</taxon>
        <taxon>Colubroidea</taxon>
        <taxon>Elapidae</taxon>
        <taxon>Elapinae</taxon>
        <taxon>Ophiophagus</taxon>
    </lineage>
</organism>